<protein>
    <submittedName>
        <fullName evidence="2">SAM-dependent methyltransferase</fullName>
    </submittedName>
</protein>
<dbReference type="PANTHER" id="PTHR34203:SF15">
    <property type="entry name" value="SLL1173 PROTEIN"/>
    <property type="match status" value="1"/>
</dbReference>
<dbReference type="InterPro" id="IPR029063">
    <property type="entry name" value="SAM-dependent_MTases_sf"/>
</dbReference>
<keyword evidence="2" id="KW-0489">Methyltransferase</keyword>
<keyword evidence="2" id="KW-0808">Transferase</keyword>
<evidence type="ECO:0000313" key="2">
    <source>
        <dbReference type="EMBL" id="AIW56758.1"/>
    </source>
</evidence>
<organism evidence="2">
    <name type="scientific">uncultured virus</name>
    <dbReference type="NCBI Taxonomy" id="340016"/>
    <lineage>
        <taxon>Viruses</taxon>
        <taxon>environmental samples</taxon>
    </lineage>
</organism>
<dbReference type="GO" id="GO:0008168">
    <property type="term" value="F:methyltransferase activity"/>
    <property type="evidence" value="ECO:0007669"/>
    <property type="project" value="UniProtKB-KW"/>
</dbReference>
<sequence>MIKRGKFWFPEDDNHFNGENYQVHHRRESLSHCDKFNTAIDVGAHVGTWAVDLQEFFEKVYAFEPVPVHRECLERNVDTDIVEILPYALGDYDGNVCLSYAKDGNSGTSSITEDGDYEAEIRTLDSFGYKDIDYIKIDVEGFELQFLKGAAETIKENRPTINIEVKNTCERFGYKQEDIFTYLTELGMIPVGRTVDDWVWRYA</sequence>
<dbReference type="InterPro" id="IPR052514">
    <property type="entry name" value="SAM-dependent_MTase"/>
</dbReference>
<dbReference type="PANTHER" id="PTHR34203">
    <property type="entry name" value="METHYLTRANSFERASE, FKBM FAMILY PROTEIN"/>
    <property type="match status" value="1"/>
</dbReference>
<accession>A0A0A0V284</accession>
<dbReference type="SUPFAM" id="SSF53335">
    <property type="entry name" value="S-adenosyl-L-methionine-dependent methyltransferases"/>
    <property type="match status" value="1"/>
</dbReference>
<dbReference type="EMBL" id="KM520333">
    <property type="protein sequence ID" value="AIW56758.1"/>
    <property type="molecule type" value="Genomic_DNA"/>
</dbReference>
<dbReference type="Gene3D" id="3.40.50.150">
    <property type="entry name" value="Vaccinia Virus protein VP39"/>
    <property type="match status" value="1"/>
</dbReference>
<dbReference type="GO" id="GO:0032259">
    <property type="term" value="P:methylation"/>
    <property type="evidence" value="ECO:0007669"/>
    <property type="project" value="UniProtKB-KW"/>
</dbReference>
<dbReference type="NCBIfam" id="TIGR01444">
    <property type="entry name" value="fkbM_fam"/>
    <property type="match status" value="1"/>
</dbReference>
<evidence type="ECO:0000259" key="1">
    <source>
        <dbReference type="Pfam" id="PF05050"/>
    </source>
</evidence>
<name>A0A0A0V284_9VIRU</name>
<proteinExistence type="predicted"/>
<reference evidence="2" key="1">
    <citation type="journal article" date="2014" name="Proc. Natl. Acad. Sci. U.S.A.">
        <title>Ribonucleotide reductases reveal novel viral diversity and predict biological and ecological features of unknown marine viruses.</title>
        <authorList>
            <person name="Sakowski E.G."/>
            <person name="Munsell E.V."/>
            <person name="Hyatt M."/>
            <person name="Kress W."/>
            <person name="Williamson S.J."/>
            <person name="Nasko D.J."/>
            <person name="Polson S.W."/>
            <person name="Wommack K.E."/>
        </authorList>
    </citation>
    <scope>NUCLEOTIDE SEQUENCE</scope>
</reference>
<dbReference type="InterPro" id="IPR006342">
    <property type="entry name" value="FkbM_mtfrase"/>
</dbReference>
<dbReference type="Pfam" id="PF05050">
    <property type="entry name" value="Methyltransf_21"/>
    <property type="match status" value="1"/>
</dbReference>
<feature type="domain" description="Methyltransferase FkbM" evidence="1">
    <location>
        <begin position="41"/>
        <end position="187"/>
    </location>
</feature>